<evidence type="ECO:0000313" key="4">
    <source>
        <dbReference type="Proteomes" id="UP001341840"/>
    </source>
</evidence>
<feature type="domain" description="PB1-like" evidence="2">
    <location>
        <begin position="81"/>
        <end position="128"/>
    </location>
</feature>
<keyword evidence="4" id="KW-1185">Reference proteome</keyword>
<feature type="compositionally biased region" description="Polar residues" evidence="1">
    <location>
        <begin position="33"/>
        <end position="46"/>
    </location>
</feature>
<sequence length="139" mass="16193">MLLSVLWYNPNFRLGCWEDSVSTKTQEKRHVNNFLSHSSTKNQINTPIDDDRESSSPPSVSRDHHFELRRSFRAESRGSWSGSFVTKDNDNVAYEEDNIEELDQLDEDTLDVFAVRDHHHALGYPKIDPYPKLQTTKQK</sequence>
<evidence type="ECO:0000259" key="2">
    <source>
        <dbReference type="Pfam" id="PF26130"/>
    </source>
</evidence>
<dbReference type="InterPro" id="IPR058594">
    <property type="entry name" value="PB1-like_dom_pln"/>
</dbReference>
<dbReference type="EMBL" id="JASCZI010000170">
    <property type="protein sequence ID" value="MED6109641.1"/>
    <property type="molecule type" value="Genomic_DNA"/>
</dbReference>
<evidence type="ECO:0000256" key="1">
    <source>
        <dbReference type="SAM" id="MobiDB-lite"/>
    </source>
</evidence>
<reference evidence="3 4" key="1">
    <citation type="journal article" date="2023" name="Plants (Basel)">
        <title>Bridging the Gap: Combining Genomics and Transcriptomics Approaches to Understand Stylosanthes scabra, an Orphan Legume from the Brazilian Caatinga.</title>
        <authorList>
            <person name="Ferreira-Neto J.R.C."/>
            <person name="da Silva M.D."/>
            <person name="Binneck E."/>
            <person name="de Melo N.F."/>
            <person name="da Silva R.H."/>
            <person name="de Melo A.L.T.M."/>
            <person name="Pandolfi V."/>
            <person name="Bustamante F.O."/>
            <person name="Brasileiro-Vidal A.C."/>
            <person name="Benko-Iseppon A.M."/>
        </authorList>
    </citation>
    <scope>NUCLEOTIDE SEQUENCE [LARGE SCALE GENOMIC DNA]</scope>
    <source>
        <tissue evidence="3">Leaves</tissue>
    </source>
</reference>
<proteinExistence type="predicted"/>
<feature type="region of interest" description="Disordered" evidence="1">
    <location>
        <begin position="33"/>
        <end position="67"/>
    </location>
</feature>
<protein>
    <recommendedName>
        <fullName evidence="2">PB1-like domain-containing protein</fullName>
    </recommendedName>
</protein>
<organism evidence="3 4">
    <name type="scientific">Stylosanthes scabra</name>
    <dbReference type="NCBI Taxonomy" id="79078"/>
    <lineage>
        <taxon>Eukaryota</taxon>
        <taxon>Viridiplantae</taxon>
        <taxon>Streptophyta</taxon>
        <taxon>Embryophyta</taxon>
        <taxon>Tracheophyta</taxon>
        <taxon>Spermatophyta</taxon>
        <taxon>Magnoliopsida</taxon>
        <taxon>eudicotyledons</taxon>
        <taxon>Gunneridae</taxon>
        <taxon>Pentapetalae</taxon>
        <taxon>rosids</taxon>
        <taxon>fabids</taxon>
        <taxon>Fabales</taxon>
        <taxon>Fabaceae</taxon>
        <taxon>Papilionoideae</taxon>
        <taxon>50 kb inversion clade</taxon>
        <taxon>dalbergioids sensu lato</taxon>
        <taxon>Dalbergieae</taxon>
        <taxon>Pterocarpus clade</taxon>
        <taxon>Stylosanthes</taxon>
    </lineage>
</organism>
<dbReference type="Pfam" id="PF26130">
    <property type="entry name" value="PB1-like"/>
    <property type="match status" value="1"/>
</dbReference>
<name>A0ABU6QDT5_9FABA</name>
<evidence type="ECO:0000313" key="3">
    <source>
        <dbReference type="EMBL" id="MED6109641.1"/>
    </source>
</evidence>
<comment type="caution">
    <text evidence="3">The sequence shown here is derived from an EMBL/GenBank/DDBJ whole genome shotgun (WGS) entry which is preliminary data.</text>
</comment>
<dbReference type="Proteomes" id="UP001341840">
    <property type="component" value="Unassembled WGS sequence"/>
</dbReference>
<gene>
    <name evidence="3" type="ORF">PIB30_035530</name>
</gene>
<accession>A0ABU6QDT5</accession>